<accession>A0A2C7AE43</accession>
<evidence type="ECO:0000313" key="3">
    <source>
        <dbReference type="Proteomes" id="UP000223527"/>
    </source>
</evidence>
<evidence type="ECO:0000256" key="1">
    <source>
        <dbReference type="SAM" id="MobiDB-lite"/>
    </source>
</evidence>
<proteinExistence type="predicted"/>
<dbReference type="AlphaFoldDB" id="A0A2C7AE43"/>
<comment type="caution">
    <text evidence="2">The sequence shown here is derived from an EMBL/GenBank/DDBJ whole genome shotgun (WGS) entry which is preliminary data.</text>
</comment>
<keyword evidence="3" id="KW-1185">Reference proteome</keyword>
<gene>
    <name evidence="2" type="ORF">CR162_09270</name>
</gene>
<feature type="compositionally biased region" description="Basic and acidic residues" evidence="1">
    <location>
        <begin position="1"/>
        <end position="11"/>
    </location>
</feature>
<dbReference type="EMBL" id="PDNU01000012">
    <property type="protein sequence ID" value="PHK95344.1"/>
    <property type="molecule type" value="Genomic_DNA"/>
</dbReference>
<sequence>MQEKQDQKETDGMTDTSGYRSVRPGNVGPHDVNKDEKTRTTERQQPEKAYNTEVGEQAAITGAKRPAGKPKEG</sequence>
<reference evidence="2 3" key="1">
    <citation type="submission" date="2017-10" db="EMBL/GenBank/DDBJ databases">
        <authorList>
            <person name="Banno H."/>
            <person name="Chua N.-H."/>
        </authorList>
    </citation>
    <scope>NUCLEOTIDE SEQUENCE [LARGE SCALE GENOMIC DNA]</scope>
    <source>
        <strain evidence="2 3">YW11</strain>
    </source>
</reference>
<name>A0A2C7AE43_9PROT</name>
<protein>
    <submittedName>
        <fullName evidence="2">Uncharacterized protein</fullName>
    </submittedName>
</protein>
<organism evidence="2 3">
    <name type="scientific">Teichococcus rhizosphaerae</name>
    <dbReference type="NCBI Taxonomy" id="1335062"/>
    <lineage>
        <taxon>Bacteria</taxon>
        <taxon>Pseudomonadati</taxon>
        <taxon>Pseudomonadota</taxon>
        <taxon>Alphaproteobacteria</taxon>
        <taxon>Acetobacterales</taxon>
        <taxon>Roseomonadaceae</taxon>
        <taxon>Roseomonas</taxon>
    </lineage>
</organism>
<feature type="region of interest" description="Disordered" evidence="1">
    <location>
        <begin position="1"/>
        <end position="73"/>
    </location>
</feature>
<feature type="compositionally biased region" description="Basic and acidic residues" evidence="1">
    <location>
        <begin position="31"/>
        <end position="46"/>
    </location>
</feature>
<dbReference type="Proteomes" id="UP000223527">
    <property type="component" value="Unassembled WGS sequence"/>
</dbReference>
<evidence type="ECO:0000313" key="2">
    <source>
        <dbReference type="EMBL" id="PHK95344.1"/>
    </source>
</evidence>